<evidence type="ECO:0000313" key="3">
    <source>
        <dbReference type="Proteomes" id="UP000218689"/>
    </source>
</evidence>
<organism evidence="2 3">
    <name type="scientific">Pseudolactococcus reticulitermitis</name>
    <dbReference type="NCBI Taxonomy" id="2025039"/>
    <lineage>
        <taxon>Bacteria</taxon>
        <taxon>Bacillati</taxon>
        <taxon>Bacillota</taxon>
        <taxon>Bacilli</taxon>
        <taxon>Lactobacillales</taxon>
        <taxon>Streptococcaceae</taxon>
        <taxon>Pseudolactococcus</taxon>
    </lineage>
</organism>
<dbReference type="InterPro" id="IPR053144">
    <property type="entry name" value="Acetyltransferase_Butenolide"/>
</dbReference>
<feature type="domain" description="N-acetyltransferase" evidence="1">
    <location>
        <begin position="1"/>
        <end position="120"/>
    </location>
</feature>
<accession>A0A224XCQ9</accession>
<dbReference type="InterPro" id="IPR000182">
    <property type="entry name" value="GNAT_dom"/>
</dbReference>
<dbReference type="PANTHER" id="PTHR43233:SF1">
    <property type="entry name" value="FAMILY N-ACETYLTRANSFERASE, PUTATIVE (AFU_ORTHOLOGUE AFUA_6G03350)-RELATED"/>
    <property type="match status" value="1"/>
</dbReference>
<dbReference type="GO" id="GO:0016747">
    <property type="term" value="F:acyltransferase activity, transferring groups other than amino-acyl groups"/>
    <property type="evidence" value="ECO:0007669"/>
    <property type="project" value="InterPro"/>
</dbReference>
<protein>
    <recommendedName>
        <fullName evidence="1">N-acetyltransferase domain-containing protein</fullName>
    </recommendedName>
</protein>
<dbReference type="Proteomes" id="UP000218689">
    <property type="component" value="Unassembled WGS sequence"/>
</dbReference>
<reference evidence="3" key="1">
    <citation type="submission" date="2017-08" db="EMBL/GenBank/DDBJ databases">
        <title>Draft genome sequence of Lactococcus sp. strain Rs-Y01, isolated from the gut of the lower termite Reticulitermes speratus.</title>
        <authorList>
            <person name="Ohkuma M."/>
            <person name="Yuki M."/>
        </authorList>
    </citation>
    <scope>NUCLEOTIDE SEQUENCE [LARGE SCALE GENOMIC DNA]</scope>
    <source>
        <strain evidence="3">Rs-Y01</strain>
    </source>
</reference>
<dbReference type="PANTHER" id="PTHR43233">
    <property type="entry name" value="FAMILY N-ACETYLTRANSFERASE, PUTATIVE (AFU_ORTHOLOGUE AFUA_6G03350)-RELATED"/>
    <property type="match status" value="1"/>
</dbReference>
<comment type="caution">
    <text evidence="2">The sequence shown here is derived from an EMBL/GenBank/DDBJ whole genome shotgun (WGS) entry which is preliminary data.</text>
</comment>
<gene>
    <name evidence="2" type="ORF">RsY01_1055</name>
</gene>
<dbReference type="AlphaFoldDB" id="A0A224XCQ9"/>
<keyword evidence="3" id="KW-1185">Reference proteome</keyword>
<dbReference type="SUPFAM" id="SSF55729">
    <property type="entry name" value="Acyl-CoA N-acyltransferases (Nat)"/>
    <property type="match status" value="1"/>
</dbReference>
<dbReference type="Pfam" id="PF13673">
    <property type="entry name" value="Acetyltransf_10"/>
    <property type="match status" value="1"/>
</dbReference>
<proteinExistence type="predicted"/>
<dbReference type="Gene3D" id="3.40.630.30">
    <property type="match status" value="1"/>
</dbReference>
<dbReference type="EMBL" id="BEDT01000002">
    <property type="protein sequence ID" value="GAX47455.1"/>
    <property type="molecule type" value="Genomic_DNA"/>
</dbReference>
<evidence type="ECO:0000259" key="1">
    <source>
        <dbReference type="PROSITE" id="PS51186"/>
    </source>
</evidence>
<evidence type="ECO:0000313" key="2">
    <source>
        <dbReference type="EMBL" id="GAX47455.1"/>
    </source>
</evidence>
<dbReference type="PROSITE" id="PS51186">
    <property type="entry name" value="GNAT"/>
    <property type="match status" value="1"/>
</dbReference>
<sequence length="120" mass="13702">MIDVYKETPFFASRRPVDDMARMTQMFKNSNLVMSAWSENQIVGIARALTDFSYTTYLSDLVVRTDFQRQGIGQKLIEQIQAVAPQAKIVLLAAPQAVDYYPHIGFEKHESAWVKSNKLD</sequence>
<dbReference type="RefSeq" id="WP_202971654.1">
    <property type="nucleotide sequence ID" value="NZ_BEDT01000002.1"/>
</dbReference>
<name>A0A224XCQ9_9LACT</name>
<dbReference type="CDD" id="cd04301">
    <property type="entry name" value="NAT_SF"/>
    <property type="match status" value="1"/>
</dbReference>
<dbReference type="InterPro" id="IPR016181">
    <property type="entry name" value="Acyl_CoA_acyltransferase"/>
</dbReference>